<sequence>MRRRTAPSQIPKKHYSEVKADKAVNQEPQFWELAEFLWYVTRKLAANNAPVMHKKELSRLFKDPMFGGSGPLKLLVKGLSPSYMKAEDKVKEITLKIEVVEKRSHHGDDEARYDHMIRTQERKDCKGIGDDRVTVDQCRDILHRSSPLRARAMRTRYEHEHRQNE</sequence>
<reference evidence="1" key="1">
    <citation type="submission" date="2015-04" db="UniProtKB">
        <authorList>
            <consortium name="EnsemblPlants"/>
        </authorList>
    </citation>
    <scope>IDENTIFICATION</scope>
</reference>
<dbReference type="HOGENOM" id="CLU_1613481_0_0_1"/>
<proteinExistence type="predicted"/>
<keyword evidence="2" id="KW-1185">Reference proteome</keyword>
<dbReference type="EnsemblPlants" id="OPUNC11G07910.1">
    <property type="protein sequence ID" value="OPUNC11G07910.1"/>
    <property type="gene ID" value="OPUNC11G07910"/>
</dbReference>
<dbReference type="Gramene" id="OPUNC11G07910.1">
    <property type="protein sequence ID" value="OPUNC11G07910.1"/>
    <property type="gene ID" value="OPUNC11G07910"/>
</dbReference>
<reference evidence="1" key="2">
    <citation type="submission" date="2018-05" db="EMBL/GenBank/DDBJ databases">
        <title>OpunRS2 (Oryza punctata Reference Sequence Version 2).</title>
        <authorList>
            <person name="Zhang J."/>
            <person name="Kudrna D."/>
            <person name="Lee S."/>
            <person name="Talag J."/>
            <person name="Welchert J."/>
            <person name="Wing R.A."/>
        </authorList>
    </citation>
    <scope>NUCLEOTIDE SEQUENCE [LARGE SCALE GENOMIC DNA]</scope>
</reference>
<evidence type="ECO:0000313" key="2">
    <source>
        <dbReference type="Proteomes" id="UP000026962"/>
    </source>
</evidence>
<evidence type="ECO:0000313" key="1">
    <source>
        <dbReference type="EnsemblPlants" id="OPUNC11G07910.1"/>
    </source>
</evidence>
<dbReference type="AlphaFoldDB" id="A0A0E0ME97"/>
<protein>
    <submittedName>
        <fullName evidence="1">Uncharacterized protein</fullName>
    </submittedName>
</protein>
<accession>A0A0E0ME97</accession>
<dbReference type="Proteomes" id="UP000026962">
    <property type="component" value="Chromosome 11"/>
</dbReference>
<name>A0A0E0ME97_ORYPU</name>
<organism evidence="1">
    <name type="scientific">Oryza punctata</name>
    <name type="common">Red rice</name>
    <dbReference type="NCBI Taxonomy" id="4537"/>
    <lineage>
        <taxon>Eukaryota</taxon>
        <taxon>Viridiplantae</taxon>
        <taxon>Streptophyta</taxon>
        <taxon>Embryophyta</taxon>
        <taxon>Tracheophyta</taxon>
        <taxon>Spermatophyta</taxon>
        <taxon>Magnoliopsida</taxon>
        <taxon>Liliopsida</taxon>
        <taxon>Poales</taxon>
        <taxon>Poaceae</taxon>
        <taxon>BOP clade</taxon>
        <taxon>Oryzoideae</taxon>
        <taxon>Oryzeae</taxon>
        <taxon>Oryzinae</taxon>
        <taxon>Oryza</taxon>
    </lineage>
</organism>